<dbReference type="AlphaFoldDB" id="A0A392T2P1"/>
<proteinExistence type="predicted"/>
<organism evidence="1 2">
    <name type="scientific">Trifolium medium</name>
    <dbReference type="NCBI Taxonomy" id="97028"/>
    <lineage>
        <taxon>Eukaryota</taxon>
        <taxon>Viridiplantae</taxon>
        <taxon>Streptophyta</taxon>
        <taxon>Embryophyta</taxon>
        <taxon>Tracheophyta</taxon>
        <taxon>Spermatophyta</taxon>
        <taxon>Magnoliopsida</taxon>
        <taxon>eudicotyledons</taxon>
        <taxon>Gunneridae</taxon>
        <taxon>Pentapetalae</taxon>
        <taxon>rosids</taxon>
        <taxon>fabids</taxon>
        <taxon>Fabales</taxon>
        <taxon>Fabaceae</taxon>
        <taxon>Papilionoideae</taxon>
        <taxon>50 kb inversion clade</taxon>
        <taxon>NPAAA clade</taxon>
        <taxon>Hologalegina</taxon>
        <taxon>IRL clade</taxon>
        <taxon>Trifolieae</taxon>
        <taxon>Trifolium</taxon>
    </lineage>
</organism>
<sequence length="51" mass="5678">MVFGTEKALVRFLPALHFSVLAATVLSLDRAMDGGFFFKWGVVLFGVEMRV</sequence>
<comment type="caution">
    <text evidence="1">The sequence shown here is derived from an EMBL/GenBank/DDBJ whole genome shotgun (WGS) entry which is preliminary data.</text>
</comment>
<feature type="non-terminal residue" evidence="1">
    <location>
        <position position="51"/>
    </location>
</feature>
<evidence type="ECO:0000313" key="2">
    <source>
        <dbReference type="Proteomes" id="UP000265520"/>
    </source>
</evidence>
<dbReference type="EMBL" id="LXQA010494177">
    <property type="protein sequence ID" value="MCI55309.1"/>
    <property type="molecule type" value="Genomic_DNA"/>
</dbReference>
<accession>A0A392T2P1</accession>
<dbReference type="Proteomes" id="UP000265520">
    <property type="component" value="Unassembled WGS sequence"/>
</dbReference>
<evidence type="ECO:0000313" key="1">
    <source>
        <dbReference type="EMBL" id="MCI55309.1"/>
    </source>
</evidence>
<keyword evidence="2" id="KW-1185">Reference proteome</keyword>
<reference evidence="1 2" key="1">
    <citation type="journal article" date="2018" name="Front. Plant Sci.">
        <title>Red Clover (Trifolium pratense) and Zigzag Clover (T. medium) - A Picture of Genomic Similarities and Differences.</title>
        <authorList>
            <person name="Dluhosova J."/>
            <person name="Istvanek J."/>
            <person name="Nedelnik J."/>
            <person name="Repkova J."/>
        </authorList>
    </citation>
    <scope>NUCLEOTIDE SEQUENCE [LARGE SCALE GENOMIC DNA]</scope>
    <source>
        <strain evidence="2">cv. 10/8</strain>
        <tissue evidence="1">Leaf</tissue>
    </source>
</reference>
<protein>
    <submittedName>
        <fullName evidence="1">Uncharacterized protein</fullName>
    </submittedName>
</protein>
<name>A0A392T2P1_9FABA</name>